<feature type="compositionally biased region" description="Low complexity" evidence="8">
    <location>
        <begin position="1374"/>
        <end position="1387"/>
    </location>
</feature>
<feature type="compositionally biased region" description="Polar residues" evidence="8">
    <location>
        <begin position="1362"/>
        <end position="1373"/>
    </location>
</feature>
<feature type="region of interest" description="Disordered" evidence="8">
    <location>
        <begin position="918"/>
        <end position="940"/>
    </location>
</feature>
<feature type="compositionally biased region" description="Polar residues" evidence="8">
    <location>
        <begin position="705"/>
        <end position="722"/>
    </location>
</feature>
<dbReference type="CDD" id="cd00086">
    <property type="entry name" value="homeodomain"/>
    <property type="match status" value="1"/>
</dbReference>
<proteinExistence type="predicted"/>
<feature type="region of interest" description="Disordered" evidence="8">
    <location>
        <begin position="569"/>
        <end position="603"/>
    </location>
</feature>
<evidence type="ECO:0000256" key="1">
    <source>
        <dbReference type="ARBA" id="ARBA00004123"/>
    </source>
</evidence>
<feature type="compositionally biased region" description="Basic residues" evidence="8">
    <location>
        <begin position="507"/>
        <end position="516"/>
    </location>
</feature>
<gene>
    <name evidence="10" type="ORF">PoB_000534600</name>
</gene>
<feature type="compositionally biased region" description="Gly residues" evidence="8">
    <location>
        <begin position="436"/>
        <end position="447"/>
    </location>
</feature>
<feature type="compositionally biased region" description="Low complexity" evidence="8">
    <location>
        <begin position="203"/>
        <end position="229"/>
    </location>
</feature>
<evidence type="ECO:0000256" key="2">
    <source>
        <dbReference type="ARBA" id="ARBA00022473"/>
    </source>
</evidence>
<feature type="compositionally biased region" description="Low complexity" evidence="8">
    <location>
        <begin position="868"/>
        <end position="885"/>
    </location>
</feature>
<evidence type="ECO:0000256" key="3">
    <source>
        <dbReference type="ARBA" id="ARBA00023125"/>
    </source>
</evidence>
<dbReference type="GO" id="GO:0000981">
    <property type="term" value="F:DNA-binding transcription factor activity, RNA polymerase II-specific"/>
    <property type="evidence" value="ECO:0007669"/>
    <property type="project" value="InterPro"/>
</dbReference>
<feature type="region of interest" description="Disordered" evidence="8">
    <location>
        <begin position="62"/>
        <end position="123"/>
    </location>
</feature>
<feature type="compositionally biased region" description="Polar residues" evidence="8">
    <location>
        <begin position="1149"/>
        <end position="1177"/>
    </location>
</feature>
<sequence length="1602" mass="175041">MATSSLPMTSPVITSFDQTFDCPVPEDFQDLMTTTYCAAEQQQQQQQQHGINMPFQQERLEEPTQDLTSTTTSQMHTPPSVLRSNSTPLTAEDNVAGVGKSPKRQELLERSKSGPSFTETPSNEATPIVAQADDKINYLTHSGFDINLNEAVESRKSCAMDIGIELENTRKVVLPNNKRKADDQIMKSGLVDSDSCNFDKLHTMNGMNGNNNTSSNSNNNNNVSPNNNSEDFYFSTLLETNGTDISNRPPSRASAHTSTPFMNCANQEFEPDAFGHAIYERQTTSSASSSTCLSSPNSPPNHQFPSSSYKQPDTGCEMMMTSGQMPEGMLGLSATSGCLDQGATGPGIGMGEMSYAWFNKKQGPGTPGSRDADIVSPGGGLIQQPHQLHQNHHHQQQQQQQHCMIPGMAMLSSCLMPETSSMLHHVTPSPRPPLPGSGGSSASGGASGPTPGSRRLRTAYTNTQLLELEKEFHFNKYLCRPRRIEIAASLDLTERQVKVWFQNRRMKYKRQSHGRGKGGGGGEKDHDDDDDEAGLDESDNDGLTLGGSAGKDAEESGVCMDEIIKSEKEEAGLEFHEDRDNKKDHKSFQDTEKSLSQNGGRESLALQVKAKDEKTGVSLCALDPEDEMRIGTAVDNFLELKNPSRSVSKPAAKKRKTNQNQKNSTGPVEDMKTIDFQLQMPPIVQVSGGATPADGLNLRQENNRHASTSPQISAPSNASSHDSGLCSPESLPSNTSPTPQGLHFQHQHQQRQPQQNAGVHCQYPFKDSFYKKSESFIQSGTIDNNNEEINLSKSSVVSKATSSPVSSTATPAATIPATTTTKKKRRNQTSNSGTRLVHPDFQHTLNKQRKNDKHSAQQHLQQIHHDFQQQQKQQQQQQQDQQGHHTSTYTEPSCDLQALDNFYSQNPQLAQHLTHDCTVPSASSDSYTTSSSATAKRLQGVNNTKMQPAQPQTNHHSADGNQPITNEFEPFPKQRLHFGNFSDPDHVDGTTQQYSFNNVNTPTQHSNYLYTQGYSNCTGIPYFNNPYDNRGINKGAHGSNRNYYGKPHAGFGSMFEVDPYSSSSQRNNSSNAYSNRYFYDDNTRPSNSANVYEGSFQQQTQQYPGAYCAVSARENCVKLGSTTSSAPGVTDDSIYGKYEQGYGSYGNSFRPESNLTSQTFHTNSYNNSAFHGSSPAQRPSAHAPAHCSPASLLQRRKANGGQKESGSIEDDKNLESKIDSSNQDTMNNSGRSDSGSLNIVAGETSATAGSDWALDAFALSYTSACPTGSQGSIPEPGKGDQCSVNRAALSRARHKITSQEDTTIQSMNIKLRSNGCSNVDGQQEEDRGLTAAVSRGHQPQKVGDGVTSVAPSYSLDLPSPHLTPSHTPASCHNSGALALSSAGSAAHGHTHTHTTDITFSDDSSPHHLLYPSPNSSSSSNSNTLTVRGVHSNSDPYTMKFEGGSNETAYGGDYTASFCDKMNPRFSTFDQNVSTIHYHNNHQQQQQQHQLQHYNHYPTNNYGRPVSAETGNDYNYGAHQNYGDFNMAAGVPTHHQSYSPYYSAYGNQGYHSNQQQQQFYHGLTYPNSRDNENKSDNNSTGIAYSMTPDLYSGLHDIPNIVSA</sequence>
<feature type="region of interest" description="Disordered" evidence="8">
    <location>
        <begin position="1317"/>
        <end position="1436"/>
    </location>
</feature>
<evidence type="ECO:0000256" key="7">
    <source>
        <dbReference type="RuleBase" id="RU000682"/>
    </source>
</evidence>
<dbReference type="InterPro" id="IPR020479">
    <property type="entry name" value="HD_metazoa"/>
</dbReference>
<evidence type="ECO:0000256" key="6">
    <source>
        <dbReference type="PROSITE-ProRule" id="PRU00108"/>
    </source>
</evidence>
<feature type="DNA-binding region" description="Homeobox" evidence="6">
    <location>
        <begin position="453"/>
        <end position="512"/>
    </location>
</feature>
<comment type="subcellular location">
    <subcellularLocation>
        <location evidence="1 6 7">Nucleus</location>
    </subcellularLocation>
</comment>
<dbReference type="GO" id="GO:0048513">
    <property type="term" value="P:animal organ development"/>
    <property type="evidence" value="ECO:0007669"/>
    <property type="project" value="UniProtKB-ARBA"/>
</dbReference>
<feature type="compositionally biased region" description="Polar residues" evidence="8">
    <location>
        <begin position="730"/>
        <end position="739"/>
    </location>
</feature>
<name>A0AAV3Y6L5_9GAST</name>
<evidence type="ECO:0000313" key="10">
    <source>
        <dbReference type="EMBL" id="GFN78840.1"/>
    </source>
</evidence>
<feature type="region of interest" description="Disordered" evidence="8">
    <location>
        <begin position="421"/>
        <end position="455"/>
    </location>
</feature>
<evidence type="ECO:0000256" key="8">
    <source>
        <dbReference type="SAM" id="MobiDB-lite"/>
    </source>
</evidence>
<dbReference type="EMBL" id="BLXT01000616">
    <property type="protein sequence ID" value="GFN78840.1"/>
    <property type="molecule type" value="Genomic_DNA"/>
</dbReference>
<dbReference type="SMART" id="SM00389">
    <property type="entry name" value="HOX"/>
    <property type="match status" value="1"/>
</dbReference>
<dbReference type="GO" id="GO:0005634">
    <property type="term" value="C:nucleus"/>
    <property type="evidence" value="ECO:0007669"/>
    <property type="project" value="UniProtKB-SubCell"/>
</dbReference>
<feature type="compositionally biased region" description="Acidic residues" evidence="8">
    <location>
        <begin position="526"/>
        <end position="540"/>
    </location>
</feature>
<organism evidence="10 11">
    <name type="scientific">Plakobranchus ocellatus</name>
    <dbReference type="NCBI Taxonomy" id="259542"/>
    <lineage>
        <taxon>Eukaryota</taxon>
        <taxon>Metazoa</taxon>
        <taxon>Spiralia</taxon>
        <taxon>Lophotrochozoa</taxon>
        <taxon>Mollusca</taxon>
        <taxon>Gastropoda</taxon>
        <taxon>Heterobranchia</taxon>
        <taxon>Euthyneura</taxon>
        <taxon>Panpulmonata</taxon>
        <taxon>Sacoglossa</taxon>
        <taxon>Placobranchoidea</taxon>
        <taxon>Plakobranchidae</taxon>
        <taxon>Plakobranchus</taxon>
    </lineage>
</organism>
<feature type="region of interest" description="Disordered" evidence="8">
    <location>
        <begin position="287"/>
        <end position="316"/>
    </location>
</feature>
<dbReference type="FunFam" id="1.10.10.60:FF:000176">
    <property type="entry name" value="pancreas/duodenum homeobox protein 1"/>
    <property type="match status" value="1"/>
</dbReference>
<reference evidence="10 11" key="1">
    <citation type="journal article" date="2021" name="Elife">
        <title>Chloroplast acquisition without the gene transfer in kleptoplastic sea slugs, Plakobranchus ocellatus.</title>
        <authorList>
            <person name="Maeda T."/>
            <person name="Takahashi S."/>
            <person name="Yoshida T."/>
            <person name="Shimamura S."/>
            <person name="Takaki Y."/>
            <person name="Nagai Y."/>
            <person name="Toyoda A."/>
            <person name="Suzuki Y."/>
            <person name="Arimoto A."/>
            <person name="Ishii H."/>
            <person name="Satoh N."/>
            <person name="Nishiyama T."/>
            <person name="Hasebe M."/>
            <person name="Maruyama T."/>
            <person name="Minagawa J."/>
            <person name="Obokata J."/>
            <person name="Shigenobu S."/>
        </authorList>
    </citation>
    <scope>NUCLEOTIDE SEQUENCE [LARGE SCALE GENOMIC DNA]</scope>
</reference>
<feature type="compositionally biased region" description="Polar residues" evidence="8">
    <location>
        <begin position="301"/>
        <end position="311"/>
    </location>
</feature>
<dbReference type="InterPro" id="IPR017970">
    <property type="entry name" value="Homeobox_CS"/>
</dbReference>
<keyword evidence="4 6" id="KW-0371">Homeobox</keyword>
<dbReference type="PROSITE" id="PS50071">
    <property type="entry name" value="HOMEOBOX_2"/>
    <property type="match status" value="1"/>
</dbReference>
<dbReference type="PRINTS" id="PR00024">
    <property type="entry name" value="HOMEOBOX"/>
</dbReference>
<dbReference type="InterPro" id="IPR009057">
    <property type="entry name" value="Homeodomain-like_sf"/>
</dbReference>
<evidence type="ECO:0000313" key="11">
    <source>
        <dbReference type="Proteomes" id="UP000735302"/>
    </source>
</evidence>
<feature type="region of interest" description="Disordered" evidence="8">
    <location>
        <begin position="1149"/>
        <end position="1236"/>
    </location>
</feature>
<feature type="compositionally biased region" description="Polar residues" evidence="8">
    <location>
        <begin position="1219"/>
        <end position="1236"/>
    </location>
</feature>
<feature type="region of interest" description="Disordered" evidence="8">
    <location>
        <begin position="801"/>
        <end position="892"/>
    </location>
</feature>
<protein>
    <submittedName>
        <fullName evidence="10">Homeobox protein hox-a2</fullName>
    </submittedName>
</protein>
<feature type="compositionally biased region" description="Low complexity" evidence="8">
    <location>
        <begin position="1179"/>
        <end position="1191"/>
    </location>
</feature>
<feature type="compositionally biased region" description="Polar residues" evidence="8">
    <location>
        <begin position="65"/>
        <end position="89"/>
    </location>
</feature>
<feature type="region of interest" description="Disordered" evidence="8">
    <location>
        <begin position="641"/>
        <end position="669"/>
    </location>
</feature>
<evidence type="ECO:0000256" key="5">
    <source>
        <dbReference type="ARBA" id="ARBA00023242"/>
    </source>
</evidence>
<feature type="region of interest" description="Disordered" evidence="8">
    <location>
        <begin position="507"/>
        <end position="557"/>
    </location>
</feature>
<keyword evidence="2" id="KW-0217">Developmental protein</keyword>
<feature type="compositionally biased region" description="Basic and acidic residues" evidence="8">
    <location>
        <begin position="569"/>
        <end position="593"/>
    </location>
</feature>
<dbReference type="PANTHER" id="PTHR45659">
    <property type="entry name" value="HOMEOBOX PROTEIN HOX"/>
    <property type="match status" value="1"/>
</dbReference>
<dbReference type="Proteomes" id="UP000735302">
    <property type="component" value="Unassembled WGS sequence"/>
</dbReference>
<feature type="domain" description="Homeobox" evidence="9">
    <location>
        <begin position="451"/>
        <end position="511"/>
    </location>
</feature>
<feature type="compositionally biased region" description="Basic and acidic residues" evidence="8">
    <location>
        <begin position="103"/>
        <end position="112"/>
    </location>
</feature>
<dbReference type="PROSITE" id="PS00027">
    <property type="entry name" value="HOMEOBOX_1"/>
    <property type="match status" value="1"/>
</dbReference>
<feature type="compositionally biased region" description="Low complexity" evidence="8">
    <location>
        <begin position="1406"/>
        <end position="1422"/>
    </location>
</feature>
<dbReference type="SUPFAM" id="SSF46689">
    <property type="entry name" value="Homeodomain-like"/>
    <property type="match status" value="1"/>
</dbReference>
<feature type="compositionally biased region" description="Low complexity" evidence="8">
    <location>
        <begin position="921"/>
        <end position="935"/>
    </location>
</feature>
<comment type="caution">
    <text evidence="10">The sequence shown here is derived from an EMBL/GenBank/DDBJ whole genome shotgun (WGS) entry which is preliminary data.</text>
</comment>
<feature type="region of interest" description="Disordered" evidence="8">
    <location>
        <begin position="202"/>
        <end position="230"/>
    </location>
</feature>
<feature type="compositionally biased region" description="Low complexity" evidence="8">
    <location>
        <begin position="287"/>
        <end position="296"/>
    </location>
</feature>
<dbReference type="PANTHER" id="PTHR45659:SF4">
    <property type="entry name" value="HOMEOBOX PROTEIN ABDOMINAL-A"/>
    <property type="match status" value="1"/>
</dbReference>
<evidence type="ECO:0000256" key="4">
    <source>
        <dbReference type="ARBA" id="ARBA00023155"/>
    </source>
</evidence>
<feature type="compositionally biased region" description="Basic and acidic residues" evidence="8">
    <location>
        <begin position="1209"/>
        <end position="1218"/>
    </location>
</feature>
<feature type="compositionally biased region" description="Polar residues" evidence="8">
    <location>
        <begin position="113"/>
        <end position="123"/>
    </location>
</feature>
<accession>A0AAV3Y6L5</accession>
<dbReference type="InterPro" id="IPR050296">
    <property type="entry name" value="Antp_homeobox"/>
</dbReference>
<dbReference type="GO" id="GO:0009952">
    <property type="term" value="P:anterior/posterior pattern specification"/>
    <property type="evidence" value="ECO:0007669"/>
    <property type="project" value="TreeGrafter"/>
</dbReference>
<evidence type="ECO:0000259" key="9">
    <source>
        <dbReference type="PROSITE" id="PS50071"/>
    </source>
</evidence>
<feature type="region of interest" description="Disordered" evidence="8">
    <location>
        <begin position="703"/>
        <end position="758"/>
    </location>
</feature>
<keyword evidence="5 6" id="KW-0539">Nucleus</keyword>
<feature type="compositionally biased region" description="Low complexity" evidence="8">
    <location>
        <begin position="801"/>
        <end position="820"/>
    </location>
</feature>
<dbReference type="Pfam" id="PF00046">
    <property type="entry name" value="Homeodomain"/>
    <property type="match status" value="1"/>
</dbReference>
<keyword evidence="11" id="KW-1185">Reference proteome</keyword>
<dbReference type="Gene3D" id="1.10.10.60">
    <property type="entry name" value="Homeodomain-like"/>
    <property type="match status" value="1"/>
</dbReference>
<keyword evidence="3 6" id="KW-0238">DNA-binding</keyword>
<dbReference type="InterPro" id="IPR001356">
    <property type="entry name" value="HD"/>
</dbReference>
<dbReference type="GO" id="GO:0000978">
    <property type="term" value="F:RNA polymerase II cis-regulatory region sequence-specific DNA binding"/>
    <property type="evidence" value="ECO:0007669"/>
    <property type="project" value="TreeGrafter"/>
</dbReference>